<dbReference type="InterPro" id="IPR051409">
    <property type="entry name" value="Atypical_kinase_ADCK"/>
</dbReference>
<dbReference type="Proteomes" id="UP000559404">
    <property type="component" value="Unassembled WGS sequence"/>
</dbReference>
<comment type="caution">
    <text evidence="7">The sequence shown here is derived from an EMBL/GenBank/DDBJ whole genome shotgun (WGS) entry which is preliminary data.</text>
</comment>
<keyword evidence="8" id="KW-1185">Reference proteome</keyword>
<protein>
    <submittedName>
        <fullName evidence="7">AarF/ABC1/UbiB kinase family protein</fullName>
    </submittedName>
</protein>
<dbReference type="Pfam" id="PF03109">
    <property type="entry name" value="ABC1"/>
    <property type="match status" value="1"/>
</dbReference>
<dbReference type="EMBL" id="JACEON010000010">
    <property type="protein sequence ID" value="MBA4612330.1"/>
    <property type="molecule type" value="Genomic_DNA"/>
</dbReference>
<name>A0A838Y025_9HYPH</name>
<keyword evidence="7" id="KW-0418">Kinase</keyword>
<dbReference type="PANTHER" id="PTHR43851:SF3">
    <property type="entry name" value="COENZYME Q8"/>
    <property type="match status" value="1"/>
</dbReference>
<evidence type="ECO:0000256" key="1">
    <source>
        <dbReference type="ARBA" id="ARBA00009670"/>
    </source>
</evidence>
<comment type="similarity">
    <text evidence="1">Belongs to the protein kinase superfamily. ADCK protein kinase family.</text>
</comment>
<reference evidence="7 8" key="2">
    <citation type="submission" date="2020-08" db="EMBL/GenBank/DDBJ databases">
        <title>Stappia taiwanensis sp. nov., isolated from a coastal thermal spring.</title>
        <authorList>
            <person name="Kampfer P."/>
        </authorList>
    </citation>
    <scope>NUCLEOTIDE SEQUENCE [LARGE SCALE GENOMIC DNA]</scope>
    <source>
        <strain evidence="7 8">DSM 23284</strain>
    </source>
</reference>
<dbReference type="InterPro" id="IPR011009">
    <property type="entry name" value="Kinase-like_dom_sf"/>
</dbReference>
<dbReference type="SUPFAM" id="SSF56112">
    <property type="entry name" value="Protein kinase-like (PK-like)"/>
    <property type="match status" value="1"/>
</dbReference>
<dbReference type="PANTHER" id="PTHR43851">
    <property type="match status" value="1"/>
</dbReference>
<evidence type="ECO:0000256" key="5">
    <source>
        <dbReference type="SAM" id="MobiDB-lite"/>
    </source>
</evidence>
<sequence>MYGSSGRPCAACRKAATFSSPSRSITTPSPPSPPIRTGHGLSPACARNCWRSTPRNWPTRAWRSSGIASPNGSPLSARQGQDTAVNDRERNRMTARVGRYARVGANMGGIAARLAGAKVFGYDIDDRKQAAELAAALGGLKGPLMKVAQLLSTIPDAIPPEYATELAQLQADAPPMGWAFVKRRMMAELGPGWQQRFAAFERAPAAAASLGQVHRANALDGAPLACKLQYPDMASAVEADLSQLAVLFSVHRRMQPAIDTRQIAEEIGARVREELDYRREACHIAAYREILKDEPRIRVPRVEPDLSTGRLLTMSWLEGRPLLDFRDHPLADRNRLAEVMFHAWWHPFSHFGVIHGDPHLGNYTVFEEDGAPQGINLLDYGCIRIFPPTFVAGVIELYRGLLEEDEARTVAAYESWGFRGLTRELIDTLNIWARFIYGPLLTDRVRSIAEGVSPAQYGRKEAFRVHQALKRLGPVTVPREFVFMDRAAIGLGGVFLHLRAELNFFRLFNEQIDNFDMATVQSRQQNVLRTAGIAD</sequence>
<dbReference type="GO" id="GO:0006744">
    <property type="term" value="P:ubiquinone biosynthetic process"/>
    <property type="evidence" value="ECO:0007669"/>
    <property type="project" value="TreeGrafter"/>
</dbReference>
<organism evidence="7 8">
    <name type="scientific">Stappia taiwanensis</name>
    <dbReference type="NCBI Taxonomy" id="992267"/>
    <lineage>
        <taxon>Bacteria</taxon>
        <taxon>Pseudomonadati</taxon>
        <taxon>Pseudomonadota</taxon>
        <taxon>Alphaproteobacteria</taxon>
        <taxon>Hyphomicrobiales</taxon>
        <taxon>Stappiaceae</taxon>
        <taxon>Stappia</taxon>
    </lineage>
</organism>
<gene>
    <name evidence="7" type="ORF">H1W37_11745</name>
</gene>
<dbReference type="AlphaFoldDB" id="A0A838Y025"/>
<feature type="region of interest" description="Disordered" evidence="5">
    <location>
        <begin position="17"/>
        <end position="43"/>
    </location>
</feature>
<dbReference type="CDD" id="cd13970">
    <property type="entry name" value="ABC1_ADCK3"/>
    <property type="match status" value="1"/>
</dbReference>
<proteinExistence type="inferred from homology"/>
<dbReference type="InterPro" id="IPR034646">
    <property type="entry name" value="ADCK3_dom"/>
</dbReference>
<dbReference type="GO" id="GO:0005524">
    <property type="term" value="F:ATP binding"/>
    <property type="evidence" value="ECO:0007669"/>
    <property type="project" value="UniProtKB-KW"/>
</dbReference>
<feature type="compositionally biased region" description="Polar residues" evidence="5">
    <location>
        <begin position="66"/>
        <end position="84"/>
    </location>
</feature>
<evidence type="ECO:0000256" key="3">
    <source>
        <dbReference type="ARBA" id="ARBA00022741"/>
    </source>
</evidence>
<evidence type="ECO:0000256" key="2">
    <source>
        <dbReference type="ARBA" id="ARBA00022679"/>
    </source>
</evidence>
<accession>A0A838Y025</accession>
<keyword evidence="4" id="KW-0067">ATP-binding</keyword>
<evidence type="ECO:0000259" key="6">
    <source>
        <dbReference type="Pfam" id="PF03109"/>
    </source>
</evidence>
<evidence type="ECO:0000256" key="4">
    <source>
        <dbReference type="ARBA" id="ARBA00022840"/>
    </source>
</evidence>
<reference evidence="7 8" key="1">
    <citation type="submission" date="2020-07" db="EMBL/GenBank/DDBJ databases">
        <authorList>
            <person name="Li M."/>
        </authorList>
    </citation>
    <scope>NUCLEOTIDE SEQUENCE [LARGE SCALE GENOMIC DNA]</scope>
    <source>
        <strain evidence="7 8">DSM 23284</strain>
    </source>
</reference>
<feature type="region of interest" description="Disordered" evidence="5">
    <location>
        <begin position="60"/>
        <end position="87"/>
    </location>
</feature>
<feature type="domain" description="ABC1 atypical kinase-like" evidence="6">
    <location>
        <begin position="168"/>
        <end position="410"/>
    </location>
</feature>
<dbReference type="InterPro" id="IPR004147">
    <property type="entry name" value="ABC1_dom"/>
</dbReference>
<dbReference type="GO" id="GO:0016301">
    <property type="term" value="F:kinase activity"/>
    <property type="evidence" value="ECO:0007669"/>
    <property type="project" value="UniProtKB-KW"/>
</dbReference>
<keyword evidence="2" id="KW-0808">Transferase</keyword>
<evidence type="ECO:0000313" key="7">
    <source>
        <dbReference type="EMBL" id="MBA4612330.1"/>
    </source>
</evidence>
<evidence type="ECO:0000313" key="8">
    <source>
        <dbReference type="Proteomes" id="UP000559404"/>
    </source>
</evidence>
<keyword evidence="3" id="KW-0547">Nucleotide-binding</keyword>